<protein>
    <submittedName>
        <fullName evidence="2">Uncharacterized protein</fullName>
    </submittedName>
</protein>
<accession>A0A8R1ESY6</accession>
<reference evidence="3" key="1">
    <citation type="submission" date="2010-08" db="EMBL/GenBank/DDBJ databases">
        <authorList>
            <consortium name="Caenorhabditis japonica Sequencing Consortium"/>
            <person name="Wilson R.K."/>
        </authorList>
    </citation>
    <scope>NUCLEOTIDE SEQUENCE [LARGE SCALE GENOMIC DNA]</scope>
    <source>
        <strain evidence="3">DF5081</strain>
    </source>
</reference>
<dbReference type="Proteomes" id="UP000005237">
    <property type="component" value="Unassembled WGS sequence"/>
</dbReference>
<evidence type="ECO:0000313" key="2">
    <source>
        <dbReference type="EnsemblMetazoa" id="CJA40319.1"/>
    </source>
</evidence>
<dbReference type="AlphaFoldDB" id="A0A8R1ESY6"/>
<reference evidence="2" key="2">
    <citation type="submission" date="2022-06" db="UniProtKB">
        <authorList>
            <consortium name="EnsemblMetazoa"/>
        </authorList>
    </citation>
    <scope>IDENTIFICATION</scope>
    <source>
        <strain evidence="2">DF5081</strain>
    </source>
</reference>
<dbReference type="EnsemblMetazoa" id="CJA40319.1">
    <property type="protein sequence ID" value="CJA40319.1"/>
    <property type="gene ID" value="WBGene00216167"/>
</dbReference>
<dbReference type="GO" id="GO:0003676">
    <property type="term" value="F:nucleic acid binding"/>
    <property type="evidence" value="ECO:0007669"/>
    <property type="project" value="InterPro"/>
</dbReference>
<feature type="compositionally biased region" description="Basic and acidic residues" evidence="1">
    <location>
        <begin position="91"/>
        <end position="103"/>
    </location>
</feature>
<organism evidence="2 3">
    <name type="scientific">Caenorhabditis japonica</name>
    <dbReference type="NCBI Taxonomy" id="281687"/>
    <lineage>
        <taxon>Eukaryota</taxon>
        <taxon>Metazoa</taxon>
        <taxon>Ecdysozoa</taxon>
        <taxon>Nematoda</taxon>
        <taxon>Chromadorea</taxon>
        <taxon>Rhabditida</taxon>
        <taxon>Rhabditina</taxon>
        <taxon>Rhabditomorpha</taxon>
        <taxon>Rhabditoidea</taxon>
        <taxon>Rhabditidae</taxon>
        <taxon>Peloderinae</taxon>
        <taxon>Caenorhabditis</taxon>
    </lineage>
</organism>
<feature type="region of interest" description="Disordered" evidence="1">
    <location>
        <begin position="91"/>
        <end position="112"/>
    </location>
</feature>
<name>A0A8R1ESY6_CAEJA</name>
<proteinExistence type="predicted"/>
<evidence type="ECO:0000256" key="1">
    <source>
        <dbReference type="SAM" id="MobiDB-lite"/>
    </source>
</evidence>
<evidence type="ECO:0000313" key="3">
    <source>
        <dbReference type="Proteomes" id="UP000005237"/>
    </source>
</evidence>
<dbReference type="InterPro" id="IPR036397">
    <property type="entry name" value="RNaseH_sf"/>
</dbReference>
<sequence>MRSRLYVNYHHGHQWLKTGDSGVSTPNFTADLYCKQLTTVTEKIKGKMKLVYFVHHNVRPHVVKMTRQKTHRKYQNRIGVGKIDRSSTREFDTIRKPLDERASSLDSSRNYL</sequence>
<keyword evidence="3" id="KW-1185">Reference proteome</keyword>
<dbReference type="Gene3D" id="3.30.420.10">
    <property type="entry name" value="Ribonuclease H-like superfamily/Ribonuclease H"/>
    <property type="match status" value="1"/>
</dbReference>